<keyword evidence="2" id="KW-1185">Reference proteome</keyword>
<protein>
    <submittedName>
        <fullName evidence="1">Uncharacterized protein</fullName>
    </submittedName>
</protein>
<gene>
    <name evidence="1" type="ORF">G6F50_018666</name>
</gene>
<name>A0A9P6XLF1_9FUNG</name>
<evidence type="ECO:0000313" key="2">
    <source>
        <dbReference type="Proteomes" id="UP000740926"/>
    </source>
</evidence>
<proteinExistence type="predicted"/>
<reference evidence="1 2" key="1">
    <citation type="journal article" date="2020" name="Microb. Genom.">
        <title>Genetic diversity of clinical and environmental Mucorales isolates obtained from an investigation of mucormycosis cases among solid organ transplant recipients.</title>
        <authorList>
            <person name="Nguyen M.H."/>
            <person name="Kaul D."/>
            <person name="Muto C."/>
            <person name="Cheng S.J."/>
            <person name="Richter R.A."/>
            <person name="Bruno V.M."/>
            <person name="Liu G."/>
            <person name="Beyhan S."/>
            <person name="Sundermann A.J."/>
            <person name="Mounaud S."/>
            <person name="Pasculle A.W."/>
            <person name="Nierman W.C."/>
            <person name="Driscoll E."/>
            <person name="Cumbie R."/>
            <person name="Clancy C.J."/>
            <person name="Dupont C.L."/>
        </authorList>
    </citation>
    <scope>NUCLEOTIDE SEQUENCE [LARGE SCALE GENOMIC DNA]</scope>
    <source>
        <strain evidence="1 2">GL24</strain>
    </source>
</reference>
<comment type="caution">
    <text evidence="1">The sequence shown here is derived from an EMBL/GenBank/DDBJ whole genome shotgun (WGS) entry which is preliminary data.</text>
</comment>
<sequence length="87" mass="9646">MIRASQVYSWLSPISLNGRCDTSAVWMWSKMTSVSKRSAWACMRAIRSGPIRPWASPGQLSTSVVVISWPPCCRPVMTTGFRLARAA</sequence>
<dbReference type="EMBL" id="JAANIU010022440">
    <property type="protein sequence ID" value="KAG1522725.1"/>
    <property type="molecule type" value="Genomic_DNA"/>
</dbReference>
<organism evidence="1 2">
    <name type="scientific">Rhizopus delemar</name>
    <dbReference type="NCBI Taxonomy" id="936053"/>
    <lineage>
        <taxon>Eukaryota</taxon>
        <taxon>Fungi</taxon>
        <taxon>Fungi incertae sedis</taxon>
        <taxon>Mucoromycota</taxon>
        <taxon>Mucoromycotina</taxon>
        <taxon>Mucoromycetes</taxon>
        <taxon>Mucorales</taxon>
        <taxon>Mucorineae</taxon>
        <taxon>Rhizopodaceae</taxon>
        <taxon>Rhizopus</taxon>
    </lineage>
</organism>
<accession>A0A9P6XLF1</accession>
<dbReference type="AlphaFoldDB" id="A0A9P6XLF1"/>
<evidence type="ECO:0000313" key="1">
    <source>
        <dbReference type="EMBL" id="KAG1522725.1"/>
    </source>
</evidence>
<dbReference type="Proteomes" id="UP000740926">
    <property type="component" value="Unassembled WGS sequence"/>
</dbReference>